<protein>
    <submittedName>
        <fullName evidence="1">PUA domain (Predicted RNA-binding domain)</fullName>
    </submittedName>
</protein>
<dbReference type="Gene3D" id="3.40.50.620">
    <property type="entry name" value="HUPs"/>
    <property type="match status" value="1"/>
</dbReference>
<sequence length="368" mass="42748">MTKVRHVLGISGGKDSAALAIYMRQKYPTLKVEYYNSDTGCELEETEKLVDNLESFLGKVERLKAAEGSPEPTPFDHFLKISGGYLPSPQARWCTQKMKLAEFEKFVGDEPTVSYVGIRGDEDREGYVSTKPNIQAVFPFRRNIWSLDVIHKALHNENMELITDLYKQWAPENIKEEAIEIASTLINKSFFYSRKLNALLDLSIKTFNRVVFEYLKTTDYPVGKLEEFPLIDNEDILVKDDIFRILEESGVGIPAYYNPIEFEVDGKKGEYCRSRSGCYFCFFQQRIEWIWLLEQHPELYKKSMEYEKDGYTWIQGETLAELSRPERVRQIKLDYIKKQENLKAKTVSGLLVDMFDEDDEIPCANCFI</sequence>
<evidence type="ECO:0000313" key="2">
    <source>
        <dbReference type="Proteomes" id="UP000255233"/>
    </source>
</evidence>
<dbReference type="InterPro" id="IPR014729">
    <property type="entry name" value="Rossmann-like_a/b/a_fold"/>
</dbReference>
<evidence type="ECO:0000313" key="1">
    <source>
        <dbReference type="EMBL" id="SUE34431.1"/>
    </source>
</evidence>
<name>A0A379MS00_9BACT</name>
<dbReference type="Proteomes" id="UP000255233">
    <property type="component" value="Unassembled WGS sequence"/>
</dbReference>
<gene>
    <name evidence="1" type="ORF">NCTC11190_01654</name>
</gene>
<dbReference type="EMBL" id="UGVL01000001">
    <property type="protein sequence ID" value="SUE34431.1"/>
    <property type="molecule type" value="Genomic_DNA"/>
</dbReference>
<dbReference type="AlphaFoldDB" id="A0A379MS00"/>
<dbReference type="OrthoDB" id="9774475at2"/>
<dbReference type="RefSeq" id="WP_027291706.1">
    <property type="nucleotide sequence ID" value="NZ_UGVL01000001.1"/>
</dbReference>
<reference evidence="1 2" key="1">
    <citation type="submission" date="2018-06" db="EMBL/GenBank/DDBJ databases">
        <authorList>
            <consortium name="Pathogen Informatics"/>
            <person name="Doyle S."/>
        </authorList>
    </citation>
    <scope>NUCLEOTIDE SEQUENCE [LARGE SCALE GENOMIC DNA]</scope>
    <source>
        <strain evidence="1 2">NCTC11190</strain>
    </source>
</reference>
<organism evidence="1 2">
    <name type="scientific">Rikenella microfusus</name>
    <dbReference type="NCBI Taxonomy" id="28139"/>
    <lineage>
        <taxon>Bacteria</taxon>
        <taxon>Pseudomonadati</taxon>
        <taxon>Bacteroidota</taxon>
        <taxon>Bacteroidia</taxon>
        <taxon>Bacteroidales</taxon>
        <taxon>Rikenellaceae</taxon>
        <taxon>Rikenella</taxon>
    </lineage>
</organism>
<dbReference type="SUPFAM" id="SSF52402">
    <property type="entry name" value="Adenine nucleotide alpha hydrolases-like"/>
    <property type="match status" value="1"/>
</dbReference>
<keyword evidence="2" id="KW-1185">Reference proteome</keyword>
<proteinExistence type="predicted"/>
<accession>A0A379MS00</accession>
<dbReference type="STRING" id="880526.GCA_000427365_02165"/>